<evidence type="ECO:0000313" key="2">
    <source>
        <dbReference type="EMBL" id="MFG6468396.1"/>
    </source>
</evidence>
<feature type="chain" id="PRO_5046716547" description="DUF306 domain-containing protein" evidence="1">
    <location>
        <begin position="20"/>
        <end position="160"/>
    </location>
</feature>
<keyword evidence="3" id="KW-1185">Reference proteome</keyword>
<feature type="signal peptide" evidence="1">
    <location>
        <begin position="1"/>
        <end position="19"/>
    </location>
</feature>
<dbReference type="EMBL" id="JBIGIB010000005">
    <property type="protein sequence ID" value="MFG6468396.1"/>
    <property type="molecule type" value="Genomic_DNA"/>
</dbReference>
<evidence type="ECO:0000313" key="3">
    <source>
        <dbReference type="Proteomes" id="UP001606303"/>
    </source>
</evidence>
<keyword evidence="1" id="KW-0732">Signal</keyword>
<evidence type="ECO:0008006" key="4">
    <source>
        <dbReference type="Google" id="ProtNLM"/>
    </source>
</evidence>
<gene>
    <name evidence="2" type="ORF">ACG01O_17365</name>
</gene>
<accession>A0ABW7H2D8</accession>
<organism evidence="2 3">
    <name type="scientific">Pelomonas baiyunensis</name>
    <dbReference type="NCBI Taxonomy" id="3299026"/>
    <lineage>
        <taxon>Bacteria</taxon>
        <taxon>Pseudomonadati</taxon>
        <taxon>Pseudomonadota</taxon>
        <taxon>Betaproteobacteria</taxon>
        <taxon>Burkholderiales</taxon>
        <taxon>Sphaerotilaceae</taxon>
        <taxon>Roseateles</taxon>
    </lineage>
</organism>
<dbReference type="PROSITE" id="PS51257">
    <property type="entry name" value="PROKAR_LIPOPROTEIN"/>
    <property type="match status" value="1"/>
</dbReference>
<dbReference type="RefSeq" id="WP_394386545.1">
    <property type="nucleotide sequence ID" value="NZ_JBIGIB010000005.1"/>
</dbReference>
<protein>
    <recommendedName>
        <fullName evidence="4">DUF306 domain-containing protein</fullName>
    </recommendedName>
</protein>
<sequence>MKTTWIALALALLAGCAKKAPEPVVNLSGFELGGSAEQVMQSTPDWKSITIGGVPSYFVHLGPSAEFGTDNKLQSLMFSFQSTSFSQVVGNVSSKYPSLACKDSRGSHPNGSATFDQTVCSMRVKGGELVIQRVHGDVKMSVLTLKSDAVISKEKQNKQK</sequence>
<dbReference type="Proteomes" id="UP001606303">
    <property type="component" value="Unassembled WGS sequence"/>
</dbReference>
<reference evidence="2 3" key="1">
    <citation type="submission" date="2024-08" db="EMBL/GenBank/DDBJ databases">
        <authorList>
            <person name="Lu H."/>
        </authorList>
    </citation>
    <scope>NUCLEOTIDE SEQUENCE [LARGE SCALE GENOMIC DNA]</scope>
    <source>
        <strain evidence="2 3">BYS87W</strain>
    </source>
</reference>
<comment type="caution">
    <text evidence="2">The sequence shown here is derived from an EMBL/GenBank/DDBJ whole genome shotgun (WGS) entry which is preliminary data.</text>
</comment>
<proteinExistence type="predicted"/>
<name>A0ABW7H2D8_9BURK</name>
<evidence type="ECO:0000256" key="1">
    <source>
        <dbReference type="SAM" id="SignalP"/>
    </source>
</evidence>